<sequence>MQVTTAMAPSHQKQLKEDLKTHFTDDGPAGRNPGKGSKHWICKYCETRFDGTAAHLRAHFLKKCSLDLLTRPLSVEERARRAEGLRMGKTLAELIERGEKSSTPTSNLPSASSLVTGAMGACSGAADAGGVPLRVATSRECDRAAPQTGRPMRQMLIEDADSIITRNEHTSRFLDNFLFCTNQPFSLVDNEYFLEFIDAVKKAHPPWLPYHRDDARTRRLDNACERTRADVTAMTTKWQVTGCMLQMDVWSDRRNRPHLNVMVSSPIGTVFWKSVCMEGKDKDSAAYFKILDGVIKEIESNAVVGVVMDNARVCVKAGKMVEAAYPQIFRVGCTTHPLDLALEDMYKHLGWLAVVVDADNVVGKFFTNVDKARAMFDKFSPNLKLKRPAVTRFATSHDMLASLKRGRNALEKCVCNTAWVDKMVRADQLAAFLEVTSIVLGRDGFWDKVEKALAVMSPVVELLRLVDGPGTTISKVYFKMDALVERMRGLECVTPGEKADIEDIPMHLCSFMTSELHCAAAFLDPEFRHSALAERDREVRAGFNIWLYSWAPKDKPNLDELSRQVDDWTKLRGSFNTREATEVARVKPAALWWQAFGGKLDLLQPQALEHPIDPELHPRPWEDDRPVQAEVEEWYNTWVATAVSNDDDAADTLYDAEVGEEDGDEPLMRTWLRNDEWDDQECEAEDIALVGSREKDWHECTKPGRYRECELRRKSGNSQPLPSVLYTEEERAQLLKARAAGTWLYGAGEVSGSRKRGKKRAQREEVEEVVPVAKGRRADGEPKCKRGRPSNAELAERKAQKAEAITAKAAAAAAAARCAATRKGRKKKARSNVIDDDESGDDAAAADDNEAAAAGDEAAAAPSSASSSSSSDDEDASGSGAESMEHGEGDGDGTGDSSEGSEGQSGEEEEGDGGEE</sequence>
<dbReference type="SUPFAM" id="SSF53098">
    <property type="entry name" value="Ribonuclease H-like"/>
    <property type="match status" value="1"/>
</dbReference>
<proteinExistence type="predicted"/>
<feature type="region of interest" description="Disordered" evidence="1">
    <location>
        <begin position="749"/>
        <end position="800"/>
    </location>
</feature>
<feature type="compositionally biased region" description="Basic residues" evidence="1">
    <location>
        <begin position="820"/>
        <end position="830"/>
    </location>
</feature>
<dbReference type="PANTHER" id="PTHR32166">
    <property type="entry name" value="OSJNBA0013A04.12 PROTEIN"/>
    <property type="match status" value="1"/>
</dbReference>
<evidence type="ECO:0000259" key="2">
    <source>
        <dbReference type="Pfam" id="PF04937"/>
    </source>
</evidence>
<dbReference type="AlphaFoldDB" id="A0A388KZ72"/>
<feature type="compositionally biased region" description="Acidic residues" evidence="1">
    <location>
        <begin position="834"/>
        <end position="850"/>
    </location>
</feature>
<evidence type="ECO:0000256" key="1">
    <source>
        <dbReference type="SAM" id="MobiDB-lite"/>
    </source>
</evidence>
<feature type="compositionally biased region" description="Acidic residues" evidence="1">
    <location>
        <begin position="905"/>
        <end position="916"/>
    </location>
</feature>
<evidence type="ECO:0000313" key="4">
    <source>
        <dbReference type="Proteomes" id="UP000265515"/>
    </source>
</evidence>
<dbReference type="PANTHER" id="PTHR32166:SF123">
    <property type="entry name" value="BED-TYPE DOMAIN-CONTAINING PROTEIN"/>
    <property type="match status" value="1"/>
</dbReference>
<dbReference type="STRING" id="69332.A0A388KZ72"/>
<evidence type="ECO:0000313" key="3">
    <source>
        <dbReference type="EMBL" id="GBG75349.1"/>
    </source>
</evidence>
<gene>
    <name evidence="3" type="ORF">CBR_g19982</name>
</gene>
<feature type="region of interest" description="Disordered" evidence="1">
    <location>
        <begin position="816"/>
        <end position="916"/>
    </location>
</feature>
<comment type="caution">
    <text evidence="3">The sequence shown here is derived from an EMBL/GenBank/DDBJ whole genome shotgun (WGS) entry which is preliminary data.</text>
</comment>
<reference evidence="3 4" key="1">
    <citation type="journal article" date="2018" name="Cell">
        <title>The Chara Genome: Secondary Complexity and Implications for Plant Terrestrialization.</title>
        <authorList>
            <person name="Nishiyama T."/>
            <person name="Sakayama H."/>
            <person name="Vries J.D."/>
            <person name="Buschmann H."/>
            <person name="Saint-Marcoux D."/>
            <person name="Ullrich K.K."/>
            <person name="Haas F.B."/>
            <person name="Vanderstraeten L."/>
            <person name="Becker D."/>
            <person name="Lang D."/>
            <person name="Vosolsobe S."/>
            <person name="Rombauts S."/>
            <person name="Wilhelmsson P.K.I."/>
            <person name="Janitza P."/>
            <person name="Kern R."/>
            <person name="Heyl A."/>
            <person name="Rumpler F."/>
            <person name="Villalobos L.I.A.C."/>
            <person name="Clay J.M."/>
            <person name="Skokan R."/>
            <person name="Toyoda A."/>
            <person name="Suzuki Y."/>
            <person name="Kagoshima H."/>
            <person name="Schijlen E."/>
            <person name="Tajeshwar N."/>
            <person name="Catarino B."/>
            <person name="Hetherington A.J."/>
            <person name="Saltykova A."/>
            <person name="Bonnot C."/>
            <person name="Breuninger H."/>
            <person name="Symeonidi A."/>
            <person name="Radhakrishnan G.V."/>
            <person name="Van Nieuwerburgh F."/>
            <person name="Deforce D."/>
            <person name="Chang C."/>
            <person name="Karol K.G."/>
            <person name="Hedrich R."/>
            <person name="Ulvskov P."/>
            <person name="Glockner G."/>
            <person name="Delwiche C.F."/>
            <person name="Petrasek J."/>
            <person name="Van de Peer Y."/>
            <person name="Friml J."/>
            <person name="Beilby M."/>
            <person name="Dolan L."/>
            <person name="Kohara Y."/>
            <person name="Sugano S."/>
            <person name="Fujiyama A."/>
            <person name="Delaux P.-M."/>
            <person name="Quint M."/>
            <person name="TheiBen G."/>
            <person name="Hagemann M."/>
            <person name="Harholt J."/>
            <person name="Dunand C."/>
            <person name="Zachgo S."/>
            <person name="Langdale J."/>
            <person name="Maumus F."/>
            <person name="Straeten D.V.D."/>
            <person name="Gould S.B."/>
            <person name="Rensing S.A."/>
        </authorList>
    </citation>
    <scope>NUCLEOTIDE SEQUENCE [LARGE SCALE GENOMIC DNA]</scope>
    <source>
        <strain evidence="3 4">S276</strain>
    </source>
</reference>
<dbReference type="InterPro" id="IPR007021">
    <property type="entry name" value="DUF659"/>
</dbReference>
<keyword evidence="4" id="KW-1185">Reference proteome</keyword>
<feature type="region of interest" description="Disordered" evidence="1">
    <location>
        <begin position="1"/>
        <end position="36"/>
    </location>
</feature>
<dbReference type="Proteomes" id="UP000265515">
    <property type="component" value="Unassembled WGS sequence"/>
</dbReference>
<feature type="domain" description="DUF659" evidence="2">
    <location>
        <begin position="213"/>
        <end position="356"/>
    </location>
</feature>
<dbReference type="EMBL" id="BFEA01000223">
    <property type="protein sequence ID" value="GBG75349.1"/>
    <property type="molecule type" value="Genomic_DNA"/>
</dbReference>
<organism evidence="3 4">
    <name type="scientific">Chara braunii</name>
    <name type="common">Braun's stonewort</name>
    <dbReference type="NCBI Taxonomy" id="69332"/>
    <lineage>
        <taxon>Eukaryota</taxon>
        <taxon>Viridiplantae</taxon>
        <taxon>Streptophyta</taxon>
        <taxon>Charophyceae</taxon>
        <taxon>Charales</taxon>
        <taxon>Characeae</taxon>
        <taxon>Chara</taxon>
    </lineage>
</organism>
<protein>
    <recommendedName>
        <fullName evidence="2">DUF659 domain-containing protein</fullName>
    </recommendedName>
</protein>
<feature type="compositionally biased region" description="Low complexity" evidence="1">
    <location>
        <begin position="851"/>
        <end position="870"/>
    </location>
</feature>
<dbReference type="Pfam" id="PF04937">
    <property type="entry name" value="DUF659"/>
    <property type="match status" value="1"/>
</dbReference>
<feature type="compositionally biased region" description="Low complexity" evidence="1">
    <location>
        <begin position="895"/>
        <end position="904"/>
    </location>
</feature>
<accession>A0A388KZ72</accession>
<feature type="compositionally biased region" description="Basic and acidic residues" evidence="1">
    <location>
        <begin position="14"/>
        <end position="25"/>
    </location>
</feature>
<dbReference type="Gramene" id="GBG75349">
    <property type="protein sequence ID" value="GBG75349"/>
    <property type="gene ID" value="CBR_g19982"/>
</dbReference>
<name>A0A388KZ72_CHABU</name>
<dbReference type="OrthoDB" id="1936364at2759"/>
<dbReference type="InterPro" id="IPR012337">
    <property type="entry name" value="RNaseH-like_sf"/>
</dbReference>